<organism evidence="1">
    <name type="scientific">Aureimonas altamirensis</name>
    <dbReference type="NCBI Taxonomy" id="370622"/>
    <lineage>
        <taxon>Bacteria</taxon>
        <taxon>Pseudomonadati</taxon>
        <taxon>Pseudomonadota</taxon>
        <taxon>Alphaproteobacteria</taxon>
        <taxon>Hyphomicrobiales</taxon>
        <taxon>Aurantimonadaceae</taxon>
        <taxon>Aureimonas</taxon>
    </lineage>
</organism>
<name>A0A0P0YWV3_9HYPH</name>
<reference evidence="1" key="1">
    <citation type="journal article" date="2015" name="Proc. Natl. Acad. Sci. U.S.A.">
        <title>Bacterial clade with the ribosomal RNA operon on a small plasmid rather than the chromosome.</title>
        <authorList>
            <person name="Anda M."/>
            <person name="Ohtsubo Y."/>
            <person name="Okubo T."/>
            <person name="Sugawara M."/>
            <person name="Nagata Y."/>
            <person name="Tsuda M."/>
            <person name="Minamisawa K."/>
            <person name="Mitsui H."/>
        </authorList>
    </citation>
    <scope>NUCLEOTIDE SEQUENCE</scope>
    <source>
        <strain evidence="1">DSM 21988</strain>
    </source>
</reference>
<evidence type="ECO:0000313" key="1">
    <source>
        <dbReference type="EMBL" id="BAT25903.1"/>
    </source>
</evidence>
<dbReference type="RefSeq" id="WP_156417278.1">
    <property type="nucleotide sequence ID" value="NZ_BBWQ01000001.1"/>
</dbReference>
<dbReference type="EMBL" id="LC066370">
    <property type="protein sequence ID" value="BAT25903.1"/>
    <property type="molecule type" value="Genomic_DNA"/>
</dbReference>
<proteinExistence type="predicted"/>
<dbReference type="AlphaFoldDB" id="A0A0P0YWV3"/>
<sequence length="54" mass="5588">MNVFGIQVGSQGNLQNQEPTAPSYFQGAIDELGSTAAAFAMHAGQGLTLNFGDD</sequence>
<protein>
    <submittedName>
        <fullName evidence="1">Uncharacterized protein</fullName>
    </submittedName>
</protein>
<accession>A0A0P0YWV3</accession>